<comment type="cofactor">
    <cofactor evidence="1">
        <name>(R)-lipoate</name>
        <dbReference type="ChEBI" id="CHEBI:83088"/>
    </cofactor>
</comment>
<dbReference type="InterPro" id="IPR023213">
    <property type="entry name" value="CAT-like_dom_sf"/>
</dbReference>
<dbReference type="GO" id="GO:0016407">
    <property type="term" value="F:acetyltransferase activity"/>
    <property type="evidence" value="ECO:0007669"/>
    <property type="project" value="TreeGrafter"/>
</dbReference>
<dbReference type="GO" id="GO:0031405">
    <property type="term" value="F:lipoic acid binding"/>
    <property type="evidence" value="ECO:0007669"/>
    <property type="project" value="TreeGrafter"/>
</dbReference>
<dbReference type="CDD" id="cd06849">
    <property type="entry name" value="lipoyl_domain"/>
    <property type="match status" value="1"/>
</dbReference>
<comment type="caution">
    <text evidence="8">The sequence shown here is derived from an EMBL/GenBank/DDBJ whole genome shotgun (WGS) entry which is preliminary data.</text>
</comment>
<evidence type="ECO:0000259" key="7">
    <source>
        <dbReference type="PROSITE" id="PS51826"/>
    </source>
</evidence>
<dbReference type="Pfam" id="PF00364">
    <property type="entry name" value="Biotin_lipoyl"/>
    <property type="match status" value="1"/>
</dbReference>
<feature type="domain" description="Lipoyl-binding" evidence="6">
    <location>
        <begin position="2"/>
        <end position="77"/>
    </location>
</feature>
<dbReference type="InterPro" id="IPR036625">
    <property type="entry name" value="E3-bd_dom_sf"/>
</dbReference>
<dbReference type="PROSITE" id="PS51826">
    <property type="entry name" value="PSBD"/>
    <property type="match status" value="1"/>
</dbReference>
<dbReference type="GO" id="GO:0005737">
    <property type="term" value="C:cytoplasm"/>
    <property type="evidence" value="ECO:0007669"/>
    <property type="project" value="TreeGrafter"/>
</dbReference>
<feature type="domain" description="Peripheral subunit-binding (PSBD)" evidence="7">
    <location>
        <begin position="117"/>
        <end position="154"/>
    </location>
</feature>
<dbReference type="SUPFAM" id="SSF52777">
    <property type="entry name" value="CoA-dependent acyltransferases"/>
    <property type="match status" value="1"/>
</dbReference>
<dbReference type="AlphaFoldDB" id="A0A0F9PYX7"/>
<dbReference type="InterPro" id="IPR011053">
    <property type="entry name" value="Single_hybrid_motif"/>
</dbReference>
<keyword evidence="4" id="KW-0450">Lipoyl</keyword>
<evidence type="ECO:0000256" key="4">
    <source>
        <dbReference type="ARBA" id="ARBA00022823"/>
    </source>
</evidence>
<dbReference type="PANTHER" id="PTHR43178:SF5">
    <property type="entry name" value="LIPOAMIDE ACYLTRANSFERASE COMPONENT OF BRANCHED-CHAIN ALPHA-KETO ACID DEHYDROGENASE COMPLEX, MITOCHONDRIAL"/>
    <property type="match status" value="1"/>
</dbReference>
<organism evidence="8">
    <name type="scientific">marine sediment metagenome</name>
    <dbReference type="NCBI Taxonomy" id="412755"/>
    <lineage>
        <taxon>unclassified sequences</taxon>
        <taxon>metagenomes</taxon>
        <taxon>ecological metagenomes</taxon>
    </lineage>
</organism>
<dbReference type="InterPro" id="IPR003016">
    <property type="entry name" value="2-oxoA_DH_lipoyl-BS"/>
</dbReference>
<proteinExistence type="inferred from homology"/>
<dbReference type="InterPro" id="IPR000089">
    <property type="entry name" value="Biotin_lipoyl"/>
</dbReference>
<gene>
    <name evidence="8" type="ORF">LCGC14_1158480</name>
</gene>
<dbReference type="PANTHER" id="PTHR43178">
    <property type="entry name" value="DIHYDROLIPOAMIDE ACETYLTRANSFERASE COMPONENT OF PYRUVATE DEHYDROGENASE COMPLEX"/>
    <property type="match status" value="1"/>
</dbReference>
<keyword evidence="5" id="KW-0012">Acyltransferase</keyword>
<dbReference type="Gene3D" id="3.30.559.10">
    <property type="entry name" value="Chloramphenicol acetyltransferase-like domain"/>
    <property type="match status" value="1"/>
</dbReference>
<dbReference type="InterPro" id="IPR001078">
    <property type="entry name" value="2-oxoacid_DH_actylTfrase"/>
</dbReference>
<accession>A0A0F9PYX7</accession>
<dbReference type="Gene3D" id="4.10.320.10">
    <property type="entry name" value="E3-binding domain"/>
    <property type="match status" value="1"/>
</dbReference>
<dbReference type="InterPro" id="IPR004167">
    <property type="entry name" value="PSBD"/>
</dbReference>
<dbReference type="SUPFAM" id="SSF47005">
    <property type="entry name" value="Peripheral subunit-binding domain of 2-oxo acid dehydrogenase complex"/>
    <property type="match status" value="1"/>
</dbReference>
<evidence type="ECO:0000313" key="8">
    <source>
        <dbReference type="EMBL" id="KKM98387.1"/>
    </source>
</evidence>
<sequence>MSVDIIMPQMGESVVEGTIVHWLVKEGDRIQKDQPIVEISTDKIDTEIPSPTSGILKSIIHKEDETVPVGTVICTLKEAKAEEVVPATKVTAVEEKKVEKKAPPVAPHPAELKTEKRFSPLVRRMAKEYRIDLSKVRGTGIGSRVTKQDVQKYIKLKPGYVPPAVEEEVKEKEKIVPVNPKRKIIAKRMSESKRTAAHVTTTFEVDMSKIVKFREEQKEAFLKNEKVKLTYLPFVILNTARALKRHPIFNSSWSEEGIIVKKHINIGIAVSLEDGLIVPVIKDADKKTLVELAKTSQDLAQRVRNKRLKPDEVQDGTFTITNYGSSGSLFGTPIILLPQIAILGMGTIVKKPVVVNDAIAIRSMMYLSLSFDHRVVDGAQADKFLITIKESLEGWEQEVHEQMPSTETGFGGVW</sequence>
<comment type="similarity">
    <text evidence="2">Belongs to the 2-oxoacid dehydrogenase family.</text>
</comment>
<dbReference type="SUPFAM" id="SSF51230">
    <property type="entry name" value="Single hybrid motif"/>
    <property type="match status" value="1"/>
</dbReference>
<dbReference type="EMBL" id="LAZR01005626">
    <property type="protein sequence ID" value="KKM98387.1"/>
    <property type="molecule type" value="Genomic_DNA"/>
</dbReference>
<evidence type="ECO:0000256" key="3">
    <source>
        <dbReference type="ARBA" id="ARBA00022679"/>
    </source>
</evidence>
<dbReference type="FunFam" id="3.30.559.10:FF:000007">
    <property type="entry name" value="Dihydrolipoamide acetyltransferase component of pyruvate dehydrogenase complex"/>
    <property type="match status" value="1"/>
</dbReference>
<dbReference type="PROSITE" id="PS50968">
    <property type="entry name" value="BIOTINYL_LIPOYL"/>
    <property type="match status" value="1"/>
</dbReference>
<evidence type="ECO:0000259" key="6">
    <source>
        <dbReference type="PROSITE" id="PS50968"/>
    </source>
</evidence>
<keyword evidence="3" id="KW-0808">Transferase</keyword>
<dbReference type="Pfam" id="PF02817">
    <property type="entry name" value="E3_binding"/>
    <property type="match status" value="1"/>
</dbReference>
<evidence type="ECO:0000256" key="1">
    <source>
        <dbReference type="ARBA" id="ARBA00001938"/>
    </source>
</evidence>
<reference evidence="8" key="1">
    <citation type="journal article" date="2015" name="Nature">
        <title>Complex archaea that bridge the gap between prokaryotes and eukaryotes.</title>
        <authorList>
            <person name="Spang A."/>
            <person name="Saw J.H."/>
            <person name="Jorgensen S.L."/>
            <person name="Zaremba-Niedzwiedzka K."/>
            <person name="Martijn J."/>
            <person name="Lind A.E."/>
            <person name="van Eijk R."/>
            <person name="Schleper C."/>
            <person name="Guy L."/>
            <person name="Ettema T.J."/>
        </authorList>
    </citation>
    <scope>NUCLEOTIDE SEQUENCE</scope>
</reference>
<dbReference type="Gene3D" id="2.40.50.100">
    <property type="match status" value="1"/>
</dbReference>
<dbReference type="InterPro" id="IPR050743">
    <property type="entry name" value="2-oxoacid_DH_E2_comp"/>
</dbReference>
<evidence type="ECO:0000256" key="2">
    <source>
        <dbReference type="ARBA" id="ARBA00007317"/>
    </source>
</evidence>
<dbReference type="PROSITE" id="PS00189">
    <property type="entry name" value="LIPOYL"/>
    <property type="match status" value="1"/>
</dbReference>
<evidence type="ECO:0008006" key="9">
    <source>
        <dbReference type="Google" id="ProtNLM"/>
    </source>
</evidence>
<evidence type="ECO:0000256" key="5">
    <source>
        <dbReference type="ARBA" id="ARBA00023315"/>
    </source>
</evidence>
<dbReference type="Pfam" id="PF00198">
    <property type="entry name" value="2-oxoacid_dh"/>
    <property type="match status" value="1"/>
</dbReference>
<protein>
    <recommendedName>
        <fullName evidence="9">Dihydrolipoamide acetyltransferase component of pyruvate dehydrogenase complex</fullName>
    </recommendedName>
</protein>
<name>A0A0F9PYX7_9ZZZZ</name>